<keyword evidence="6" id="KW-1185">Reference proteome</keyword>
<evidence type="ECO:0000259" key="4">
    <source>
        <dbReference type="PROSITE" id="PS50868"/>
    </source>
</evidence>
<accession>A0ABP1E4K0</accession>
<dbReference type="EMBL" id="OZ037951">
    <property type="protein sequence ID" value="CAL1714963.1"/>
    <property type="molecule type" value="Genomic_DNA"/>
</dbReference>
<proteinExistence type="predicted"/>
<sequence>MSPSYSPTHPELFTVQFGDGEFSAFLQSNKTFEAGEVIAKLEGITIGTPKRYTSVQCGEYSQDNLELNSDLRFANHSCEPSTDWDLSSPNPADWHVRARKRIEAGDSITFFYPCTEWDMIQPFKCSCGAPTCLGTIQGAKYLDVKEVTSRAFINPWIRRLLKEKEALN</sequence>
<dbReference type="PANTHER" id="PTHR12350">
    <property type="entry name" value="HISTONE-LYSINE N-METHYLTRANSFERASE-RELATED"/>
    <property type="match status" value="1"/>
</dbReference>
<dbReference type="SUPFAM" id="SSF82199">
    <property type="entry name" value="SET domain"/>
    <property type="match status" value="1"/>
</dbReference>
<organism evidence="5 6">
    <name type="scientific">Somion occarium</name>
    <dbReference type="NCBI Taxonomy" id="3059160"/>
    <lineage>
        <taxon>Eukaryota</taxon>
        <taxon>Fungi</taxon>
        <taxon>Dikarya</taxon>
        <taxon>Basidiomycota</taxon>
        <taxon>Agaricomycotina</taxon>
        <taxon>Agaricomycetes</taxon>
        <taxon>Polyporales</taxon>
        <taxon>Cerrenaceae</taxon>
        <taxon>Somion</taxon>
    </lineage>
</organism>
<dbReference type="InterPro" id="IPR001214">
    <property type="entry name" value="SET_dom"/>
</dbReference>
<evidence type="ECO:0000256" key="3">
    <source>
        <dbReference type="ARBA" id="ARBA00022691"/>
    </source>
</evidence>
<reference evidence="6" key="1">
    <citation type="submission" date="2024-04" db="EMBL/GenBank/DDBJ databases">
        <authorList>
            <person name="Shaw F."/>
            <person name="Minotto A."/>
        </authorList>
    </citation>
    <scope>NUCLEOTIDE SEQUENCE [LARGE SCALE GENOMIC DNA]</scope>
</reference>
<protein>
    <recommendedName>
        <fullName evidence="4">Post-SET domain-containing protein</fullName>
    </recommendedName>
</protein>
<keyword evidence="3" id="KW-0949">S-adenosyl-L-methionine</keyword>
<dbReference type="InterPro" id="IPR053201">
    <property type="entry name" value="Flavunoidine_N-MTase"/>
</dbReference>
<keyword evidence="2" id="KW-0808">Transferase</keyword>
<dbReference type="Pfam" id="PF00856">
    <property type="entry name" value="SET"/>
    <property type="match status" value="1"/>
</dbReference>
<evidence type="ECO:0000256" key="1">
    <source>
        <dbReference type="ARBA" id="ARBA00022603"/>
    </source>
</evidence>
<evidence type="ECO:0000313" key="5">
    <source>
        <dbReference type="EMBL" id="CAL1714963.1"/>
    </source>
</evidence>
<dbReference type="Proteomes" id="UP001497453">
    <property type="component" value="Chromosome 8"/>
</dbReference>
<evidence type="ECO:0000256" key="2">
    <source>
        <dbReference type="ARBA" id="ARBA00022679"/>
    </source>
</evidence>
<name>A0ABP1E4K0_9APHY</name>
<dbReference type="Gene3D" id="2.170.270.10">
    <property type="entry name" value="SET domain"/>
    <property type="match status" value="1"/>
</dbReference>
<dbReference type="PROSITE" id="PS50868">
    <property type="entry name" value="POST_SET"/>
    <property type="match status" value="1"/>
</dbReference>
<dbReference type="PANTHER" id="PTHR12350:SF19">
    <property type="entry name" value="SET DOMAIN-CONTAINING PROTEIN"/>
    <property type="match status" value="1"/>
</dbReference>
<feature type="domain" description="Post-SET" evidence="4">
    <location>
        <begin position="121"/>
        <end position="137"/>
    </location>
</feature>
<dbReference type="InterPro" id="IPR046341">
    <property type="entry name" value="SET_dom_sf"/>
</dbReference>
<keyword evidence="1" id="KW-0489">Methyltransferase</keyword>
<evidence type="ECO:0000313" key="6">
    <source>
        <dbReference type="Proteomes" id="UP001497453"/>
    </source>
</evidence>
<gene>
    <name evidence="5" type="ORF">GFSPODELE1_LOCUS9998</name>
</gene>
<dbReference type="InterPro" id="IPR003616">
    <property type="entry name" value="Post-SET_dom"/>
</dbReference>